<dbReference type="Gene3D" id="2.60.120.260">
    <property type="entry name" value="Galactose-binding domain-like"/>
    <property type="match status" value="2"/>
</dbReference>
<name>A0ABN6XBR3_9CELL</name>
<dbReference type="SUPFAM" id="SSF51445">
    <property type="entry name" value="(Trans)glycosidases"/>
    <property type="match status" value="1"/>
</dbReference>
<dbReference type="SUPFAM" id="SSF49785">
    <property type="entry name" value="Galactose-binding domain-like"/>
    <property type="match status" value="2"/>
</dbReference>
<evidence type="ECO:0000256" key="8">
    <source>
        <dbReference type="SAM" id="SignalP"/>
    </source>
</evidence>
<evidence type="ECO:0000256" key="1">
    <source>
        <dbReference type="ARBA" id="ARBA00022737"/>
    </source>
</evidence>
<evidence type="ECO:0000313" key="11">
    <source>
        <dbReference type="Proteomes" id="UP001321475"/>
    </source>
</evidence>
<evidence type="ECO:0000259" key="9">
    <source>
        <dbReference type="PROSITE" id="PS51760"/>
    </source>
</evidence>
<dbReference type="InterPro" id="IPR044846">
    <property type="entry name" value="GH10"/>
</dbReference>
<dbReference type="PANTHER" id="PTHR31490">
    <property type="entry name" value="GLYCOSYL HYDROLASE"/>
    <property type="match status" value="1"/>
</dbReference>
<dbReference type="EMBL" id="AP027729">
    <property type="protein sequence ID" value="BDZ42412.1"/>
    <property type="molecule type" value="Genomic_DNA"/>
</dbReference>
<proteinExistence type="inferred from homology"/>
<comment type="similarity">
    <text evidence="6">Belongs to the glycosyl hydrolase 10 (cellulase F) family.</text>
</comment>
<organism evidence="10 11">
    <name type="scientific">Paraoerskovia sediminicola</name>
    <dbReference type="NCBI Taxonomy" id="1138587"/>
    <lineage>
        <taxon>Bacteria</taxon>
        <taxon>Bacillati</taxon>
        <taxon>Actinomycetota</taxon>
        <taxon>Actinomycetes</taxon>
        <taxon>Micrococcales</taxon>
        <taxon>Cellulomonadaceae</taxon>
        <taxon>Paraoerskovia</taxon>
    </lineage>
</organism>
<evidence type="ECO:0000256" key="2">
    <source>
        <dbReference type="ARBA" id="ARBA00022801"/>
    </source>
</evidence>
<gene>
    <name evidence="10" type="ORF">GCM10025865_17110</name>
</gene>
<feature type="chain" id="PRO_5046058681" description="Beta-xylanase" evidence="8">
    <location>
        <begin position="26"/>
        <end position="846"/>
    </location>
</feature>
<feature type="domain" description="GH10" evidence="9">
    <location>
        <begin position="354"/>
        <end position="692"/>
    </location>
</feature>
<keyword evidence="5 6" id="KW-0624">Polysaccharide degradation</keyword>
<dbReference type="Gene3D" id="3.20.20.80">
    <property type="entry name" value="Glycosidases"/>
    <property type="match status" value="1"/>
</dbReference>
<evidence type="ECO:0000256" key="6">
    <source>
        <dbReference type="RuleBase" id="RU361174"/>
    </source>
</evidence>
<dbReference type="InterPro" id="IPR003305">
    <property type="entry name" value="CenC_carb-bd"/>
</dbReference>
<dbReference type="PANTHER" id="PTHR31490:SF90">
    <property type="entry name" value="ENDO-1,4-BETA-XYLANASE A"/>
    <property type="match status" value="1"/>
</dbReference>
<evidence type="ECO:0000313" key="10">
    <source>
        <dbReference type="EMBL" id="BDZ42412.1"/>
    </source>
</evidence>
<dbReference type="InterPro" id="IPR008979">
    <property type="entry name" value="Galactose-bd-like_sf"/>
</dbReference>
<dbReference type="Proteomes" id="UP001321475">
    <property type="component" value="Chromosome"/>
</dbReference>
<evidence type="ECO:0000256" key="3">
    <source>
        <dbReference type="ARBA" id="ARBA00023277"/>
    </source>
</evidence>
<keyword evidence="3 6" id="KW-0119">Carbohydrate metabolism</keyword>
<keyword evidence="11" id="KW-1185">Reference proteome</keyword>
<accession>A0ABN6XBR3</accession>
<dbReference type="InterPro" id="IPR017853">
    <property type="entry name" value="GH"/>
</dbReference>
<protein>
    <recommendedName>
        <fullName evidence="6">Beta-xylanase</fullName>
        <ecNumber evidence="6">3.2.1.8</ecNumber>
    </recommendedName>
</protein>
<keyword evidence="1" id="KW-0677">Repeat</keyword>
<dbReference type="Pfam" id="PF00331">
    <property type="entry name" value="Glyco_hydro_10"/>
    <property type="match status" value="1"/>
</dbReference>
<sequence>MRQSWRATVAGLAVGALTLTGAAAGATIGAVAAAAADDTIIDNDFESTYEPWTARGDADLALTTTEAASGSSSLAVTGRTASWQGAATDVVSTFVAGETYTLDAQVKVPAGTAATTVAATVQESRDGTDDAYTQVASVAVDADGWATLTGTYVMPDALTGAVLYLEAATTGSGDSAAEPDFLVDDLGVTGTAGGTGQTEAVLATDFEDGLGGWSARGDGVVADTTTPGHDSGTAALVTNRTEEWHGLAHDVTSLIEPGSTYQVSAWVKLGPDEDGTADIGLSVQRTAADGGDSFDNVATAAGATADDWVQITGTYQPGPFESATLYVEMPYQSADLRPIVVDDVLVTTSSAGIETDVPDLKDALDVPFGVAIDGRETTGPSSELVLKHFDQITPENDMKPEEIQPTEGTFTFDDADVLMQFAKDDGLRVYGHVLVWHSQTADWMFEDPTTGEPLTTSDEDRQLLRDRMKTHIDTFAEHFAQYGAYGEDNPIRAIDVVNEVISEGEDDGLRRSEWYRILGPEYIRLAFEYAHEAFGDGVALFINDYNTEQPAKRAAYLDLVGDLLDEGVPVDGVGHQLHVSLLQPINQIEASIEAVDALADAKGVDLVQAVTELDVAANTGGESWTSLPQERAVSQGYYYRDLFDMLRSHAQDLFSVTVWGPTDARSWRSEGFPLLFDGALQAKPAFWGSSTRRSSPCSPGPPPPRPATWPSTGTRRPTPRGTSCPTYPSARPARAGSSGGRPTTSRRSSTSRTRRPTGPPTPSTSSGGTPRSPWHGTAASRVPVRPWCRTAGAGSTSSPTSRTRAWWTARPWMPTSVSPTGPPGPRCRGTTSATARRTASASVSSP</sequence>
<feature type="compositionally biased region" description="Low complexity" evidence="7">
    <location>
        <begin position="708"/>
        <end position="726"/>
    </location>
</feature>
<feature type="compositionally biased region" description="Low complexity" evidence="7">
    <location>
        <begin position="826"/>
        <end position="846"/>
    </location>
</feature>
<feature type="signal peptide" evidence="8">
    <location>
        <begin position="1"/>
        <end position="25"/>
    </location>
</feature>
<keyword evidence="4 6" id="KW-0326">Glycosidase</keyword>
<feature type="compositionally biased region" description="Low complexity" evidence="7">
    <location>
        <begin position="763"/>
        <end position="773"/>
    </location>
</feature>
<evidence type="ECO:0000256" key="4">
    <source>
        <dbReference type="ARBA" id="ARBA00023295"/>
    </source>
</evidence>
<reference evidence="11" key="1">
    <citation type="journal article" date="2019" name="Int. J. Syst. Evol. Microbiol.">
        <title>The Global Catalogue of Microorganisms (GCM) 10K type strain sequencing project: providing services to taxonomists for standard genome sequencing and annotation.</title>
        <authorList>
            <consortium name="The Broad Institute Genomics Platform"/>
            <consortium name="The Broad Institute Genome Sequencing Center for Infectious Disease"/>
            <person name="Wu L."/>
            <person name="Ma J."/>
        </authorList>
    </citation>
    <scope>NUCLEOTIDE SEQUENCE [LARGE SCALE GENOMIC DNA]</scope>
    <source>
        <strain evidence="11">NBRC 108565</strain>
    </source>
</reference>
<dbReference type="EC" id="3.2.1.8" evidence="6"/>
<evidence type="ECO:0000256" key="5">
    <source>
        <dbReference type="ARBA" id="ARBA00023326"/>
    </source>
</evidence>
<feature type="compositionally biased region" description="Low complexity" evidence="7">
    <location>
        <begin position="688"/>
        <end position="697"/>
    </location>
</feature>
<feature type="compositionally biased region" description="Low complexity" evidence="7">
    <location>
        <begin position="789"/>
        <end position="805"/>
    </location>
</feature>
<keyword evidence="8" id="KW-0732">Signal</keyword>
<feature type="region of interest" description="Disordered" evidence="7">
    <location>
        <begin position="687"/>
        <end position="846"/>
    </location>
</feature>
<feature type="compositionally biased region" description="Low complexity" evidence="7">
    <location>
        <begin position="740"/>
        <end position="751"/>
    </location>
</feature>
<dbReference type="RefSeq" id="WP_286216901.1">
    <property type="nucleotide sequence ID" value="NZ_AP027729.1"/>
</dbReference>
<keyword evidence="2 6" id="KW-0378">Hydrolase</keyword>
<dbReference type="InterPro" id="IPR001000">
    <property type="entry name" value="GH10_dom"/>
</dbReference>
<dbReference type="PRINTS" id="PR00134">
    <property type="entry name" value="GLHYDRLASE10"/>
</dbReference>
<dbReference type="PROSITE" id="PS51760">
    <property type="entry name" value="GH10_2"/>
    <property type="match status" value="1"/>
</dbReference>
<dbReference type="Pfam" id="PF02018">
    <property type="entry name" value="CBM_4_9"/>
    <property type="match status" value="2"/>
</dbReference>
<feature type="compositionally biased region" description="Pro residues" evidence="7">
    <location>
        <begin position="698"/>
        <end position="707"/>
    </location>
</feature>
<evidence type="ECO:0000256" key="7">
    <source>
        <dbReference type="SAM" id="MobiDB-lite"/>
    </source>
</evidence>
<comment type="catalytic activity">
    <reaction evidence="6">
        <text>Endohydrolysis of (1-&gt;4)-beta-D-xylosidic linkages in xylans.</text>
        <dbReference type="EC" id="3.2.1.8"/>
    </reaction>
</comment>
<dbReference type="SMART" id="SM00633">
    <property type="entry name" value="Glyco_10"/>
    <property type="match status" value="1"/>
</dbReference>